<evidence type="ECO:0000313" key="1">
    <source>
        <dbReference type="EMBL" id="KXN73220.1"/>
    </source>
</evidence>
<reference evidence="1 2" key="1">
    <citation type="journal article" date="2015" name="Genome Biol. Evol.">
        <title>Phylogenomic analyses indicate that early fungi evolved digesting cell walls of algal ancestors of land plants.</title>
        <authorList>
            <person name="Chang Y."/>
            <person name="Wang S."/>
            <person name="Sekimoto S."/>
            <person name="Aerts A.L."/>
            <person name="Choi C."/>
            <person name="Clum A."/>
            <person name="LaButti K.M."/>
            <person name="Lindquist E.A."/>
            <person name="Yee Ngan C."/>
            <person name="Ohm R.A."/>
            <person name="Salamov A.A."/>
            <person name="Grigoriev I.V."/>
            <person name="Spatafora J.W."/>
            <person name="Berbee M.L."/>
        </authorList>
    </citation>
    <scope>NUCLEOTIDE SEQUENCE [LARGE SCALE GENOMIC DNA]</scope>
    <source>
        <strain evidence="1 2">NRRL 28638</strain>
    </source>
</reference>
<accession>A0A137PE13</accession>
<protein>
    <submittedName>
        <fullName evidence="1">Uncharacterized protein</fullName>
    </submittedName>
</protein>
<sequence length="189" mass="21973">MAWVGICLPKDHPDYKPLLQALNISHLNQNETSEHVMELTKLLYEIEDCPVSLIHASRRLITKFDCDERDLCKSSFQAEVTLFLFNVYIMVAQRTFNLGDIDILDGQTIGKNQGFYLKSANTAVEDIYWDSQTVHYYTTSMFQIKQQFINKFSYLKAEHSALGSLYQKVINDVSIYFFVMEQKVYQKSP</sequence>
<keyword evidence="2" id="KW-1185">Reference proteome</keyword>
<dbReference type="EMBL" id="KQ964440">
    <property type="protein sequence ID" value="KXN73220.1"/>
    <property type="molecule type" value="Genomic_DNA"/>
</dbReference>
<organism evidence="1 2">
    <name type="scientific">Conidiobolus coronatus (strain ATCC 28846 / CBS 209.66 / NRRL 28638)</name>
    <name type="common">Delacroixia coronata</name>
    <dbReference type="NCBI Taxonomy" id="796925"/>
    <lineage>
        <taxon>Eukaryota</taxon>
        <taxon>Fungi</taxon>
        <taxon>Fungi incertae sedis</taxon>
        <taxon>Zoopagomycota</taxon>
        <taxon>Entomophthoromycotina</taxon>
        <taxon>Entomophthoromycetes</taxon>
        <taxon>Entomophthorales</taxon>
        <taxon>Ancylistaceae</taxon>
        <taxon>Conidiobolus</taxon>
    </lineage>
</organism>
<name>A0A137PE13_CONC2</name>
<dbReference type="AlphaFoldDB" id="A0A137PE13"/>
<proteinExistence type="predicted"/>
<evidence type="ECO:0000313" key="2">
    <source>
        <dbReference type="Proteomes" id="UP000070444"/>
    </source>
</evidence>
<dbReference type="STRING" id="796925.A0A137PE13"/>
<gene>
    <name evidence="1" type="ORF">CONCODRAFT_3891</name>
</gene>
<dbReference type="Proteomes" id="UP000070444">
    <property type="component" value="Unassembled WGS sequence"/>
</dbReference>